<dbReference type="InterPro" id="IPR002004">
    <property type="entry name" value="PABP_HYD_C"/>
</dbReference>
<dbReference type="AlphaFoldDB" id="A0A7J7L4G9"/>
<sequence>MPITTLSSTLVSAIPEQQHLMLGEQLFPLIERLKSEVLSKETGMLLEMDQIEVLHHLESPDALKRKVGNKQSKNIQ</sequence>
<dbReference type="SUPFAM" id="SSF63570">
    <property type="entry name" value="PABC (PABP) domain"/>
    <property type="match status" value="1"/>
</dbReference>
<evidence type="ECO:0000259" key="1">
    <source>
        <dbReference type="PROSITE" id="PS51309"/>
    </source>
</evidence>
<evidence type="ECO:0000313" key="2">
    <source>
        <dbReference type="EMBL" id="KAF6137448.1"/>
    </source>
</evidence>
<accession>A0A7J7L4G9</accession>
<dbReference type="Pfam" id="PF00658">
    <property type="entry name" value="MLLE"/>
    <property type="match status" value="1"/>
</dbReference>
<proteinExistence type="predicted"/>
<comment type="caution">
    <text evidence="2">The sequence shown here is derived from an EMBL/GenBank/DDBJ whole genome shotgun (WGS) entry which is preliminary data.</text>
</comment>
<name>A0A7J7L4G9_9MAGN</name>
<dbReference type="SMART" id="SM00517">
    <property type="entry name" value="PolyA"/>
    <property type="match status" value="1"/>
</dbReference>
<gene>
    <name evidence="2" type="ORF">GIB67_009924</name>
</gene>
<evidence type="ECO:0000313" key="3">
    <source>
        <dbReference type="Proteomes" id="UP000541444"/>
    </source>
</evidence>
<dbReference type="Gene3D" id="1.10.1900.10">
    <property type="entry name" value="c-terminal domain of poly(a) binding protein"/>
    <property type="match status" value="1"/>
</dbReference>
<protein>
    <recommendedName>
        <fullName evidence="1">PABC domain-containing protein</fullName>
    </recommendedName>
</protein>
<reference evidence="2 3" key="1">
    <citation type="journal article" date="2020" name="IScience">
        <title>Genome Sequencing of the Endangered Kingdonia uniflora (Circaeasteraceae, Ranunculales) Reveals Potential Mechanisms of Evolutionary Specialization.</title>
        <authorList>
            <person name="Sun Y."/>
            <person name="Deng T."/>
            <person name="Zhang A."/>
            <person name="Moore M.J."/>
            <person name="Landis J.B."/>
            <person name="Lin N."/>
            <person name="Zhang H."/>
            <person name="Zhang X."/>
            <person name="Huang J."/>
            <person name="Zhang X."/>
            <person name="Sun H."/>
            <person name="Wang H."/>
        </authorList>
    </citation>
    <scope>NUCLEOTIDE SEQUENCE [LARGE SCALE GENOMIC DNA]</scope>
    <source>
        <strain evidence="2">TB1705</strain>
        <tissue evidence="2">Leaf</tissue>
    </source>
</reference>
<keyword evidence="3" id="KW-1185">Reference proteome</keyword>
<feature type="domain" description="PABC" evidence="1">
    <location>
        <begin position="2"/>
        <end position="76"/>
    </location>
</feature>
<dbReference type="PROSITE" id="PS51309">
    <property type="entry name" value="PABC"/>
    <property type="match status" value="1"/>
</dbReference>
<dbReference type="OrthoDB" id="779000at2759"/>
<dbReference type="EMBL" id="JACGCM010002657">
    <property type="protein sequence ID" value="KAF6137448.1"/>
    <property type="molecule type" value="Genomic_DNA"/>
</dbReference>
<dbReference type="GO" id="GO:0003723">
    <property type="term" value="F:RNA binding"/>
    <property type="evidence" value="ECO:0007669"/>
    <property type="project" value="InterPro"/>
</dbReference>
<dbReference type="InterPro" id="IPR036053">
    <property type="entry name" value="PABP-dom"/>
</dbReference>
<dbReference type="Proteomes" id="UP000541444">
    <property type="component" value="Unassembled WGS sequence"/>
</dbReference>
<organism evidence="2 3">
    <name type="scientific">Kingdonia uniflora</name>
    <dbReference type="NCBI Taxonomy" id="39325"/>
    <lineage>
        <taxon>Eukaryota</taxon>
        <taxon>Viridiplantae</taxon>
        <taxon>Streptophyta</taxon>
        <taxon>Embryophyta</taxon>
        <taxon>Tracheophyta</taxon>
        <taxon>Spermatophyta</taxon>
        <taxon>Magnoliopsida</taxon>
        <taxon>Ranunculales</taxon>
        <taxon>Circaeasteraceae</taxon>
        <taxon>Kingdonia</taxon>
    </lineage>
</organism>